<keyword evidence="13" id="KW-0378">Hydrolase</keyword>
<evidence type="ECO:0000313" key="26">
    <source>
        <dbReference type="EMBL" id="KAK4874327.1"/>
    </source>
</evidence>
<comment type="subunit">
    <text evidence="23">Homodimer. Interacts with PTCD1.</text>
</comment>
<keyword evidence="17" id="KW-0539">Nucleus</keyword>
<evidence type="ECO:0000259" key="25">
    <source>
        <dbReference type="SMART" id="SM00849"/>
    </source>
</evidence>
<gene>
    <name evidence="26" type="ORF">RN001_013687</name>
</gene>
<comment type="catalytic activity">
    <reaction evidence="1">
        <text>Endonucleolytic cleavage of RNA, removing extra 3' nucleotides from tRNA precursor, generating 3' termini of tRNAs. A 3'-hydroxy group is left at the tRNA terminus and a 5'-phosphoryl group is left at the trailer molecule.</text>
        <dbReference type="EC" id="3.1.26.11"/>
    </reaction>
</comment>
<dbReference type="PANTHER" id="PTHR12553">
    <property type="entry name" value="ZINC PHOSPHODIESTERASE ELAC PROTEIN 2"/>
    <property type="match status" value="1"/>
</dbReference>
<evidence type="ECO:0000256" key="13">
    <source>
        <dbReference type="ARBA" id="ARBA00022801"/>
    </source>
</evidence>
<dbReference type="EC" id="3.1.26.11" evidence="6"/>
<dbReference type="Pfam" id="PF23023">
    <property type="entry name" value="Anti-Pycsar_Apyc1"/>
    <property type="match status" value="1"/>
</dbReference>
<keyword evidence="9" id="KW-0819">tRNA processing</keyword>
<comment type="caution">
    <text evidence="26">The sequence shown here is derived from an EMBL/GenBank/DDBJ whole genome shotgun (WGS) entry which is preliminary data.</text>
</comment>
<comment type="cofactor">
    <cofactor evidence="2">
        <name>Zn(2+)</name>
        <dbReference type="ChEBI" id="CHEBI:29105"/>
    </cofactor>
</comment>
<reference evidence="27" key="1">
    <citation type="submission" date="2023-01" db="EMBL/GenBank/DDBJ databases">
        <title>Key to firefly adult light organ development and bioluminescence: homeobox transcription factors regulate luciferase expression and transportation to peroxisome.</title>
        <authorList>
            <person name="Fu X."/>
        </authorList>
    </citation>
    <scope>NUCLEOTIDE SEQUENCE [LARGE SCALE GENOMIC DNA]</scope>
</reference>
<dbReference type="AlphaFoldDB" id="A0AAN7PS28"/>
<dbReference type="CDD" id="cd07718">
    <property type="entry name" value="RNaseZ_ELAC1_ELAC2-C-term-like_MBL-fold"/>
    <property type="match status" value="1"/>
</dbReference>
<evidence type="ECO:0000256" key="24">
    <source>
        <dbReference type="SAM" id="MobiDB-lite"/>
    </source>
</evidence>
<dbReference type="Pfam" id="PF13691">
    <property type="entry name" value="Lactamase_B_4"/>
    <property type="match status" value="1"/>
</dbReference>
<proteinExistence type="inferred from homology"/>
<evidence type="ECO:0000256" key="15">
    <source>
        <dbReference type="ARBA" id="ARBA00022946"/>
    </source>
</evidence>
<dbReference type="GO" id="GO:1990180">
    <property type="term" value="P:mitochondrial tRNA 3'-end processing"/>
    <property type="evidence" value="ECO:0007669"/>
    <property type="project" value="TreeGrafter"/>
</dbReference>
<evidence type="ECO:0000256" key="1">
    <source>
        <dbReference type="ARBA" id="ARBA00000402"/>
    </source>
</evidence>
<comment type="subcellular location">
    <subcellularLocation>
        <location evidence="4">Mitochondrion matrix</location>
    </subcellularLocation>
    <subcellularLocation>
        <location evidence="3">Nucleus</location>
    </subcellularLocation>
</comment>
<comment type="similarity">
    <text evidence="5">Belongs to the RNase Z family.</text>
</comment>
<keyword evidence="16" id="KW-0496">Mitochondrion</keyword>
<keyword evidence="11" id="KW-0479">Metal-binding</keyword>
<dbReference type="InterPro" id="IPR001279">
    <property type="entry name" value="Metallo-B-lactamas"/>
</dbReference>
<evidence type="ECO:0000256" key="14">
    <source>
        <dbReference type="ARBA" id="ARBA00022833"/>
    </source>
</evidence>
<evidence type="ECO:0000256" key="11">
    <source>
        <dbReference type="ARBA" id="ARBA00022723"/>
    </source>
</evidence>
<feature type="domain" description="Metallo-beta-lactamase" evidence="25">
    <location>
        <begin position="547"/>
        <end position="750"/>
    </location>
</feature>
<keyword evidence="27" id="KW-1185">Reference proteome</keyword>
<evidence type="ECO:0000256" key="8">
    <source>
        <dbReference type="ARBA" id="ARBA00022553"/>
    </source>
</evidence>
<evidence type="ECO:0000256" key="16">
    <source>
        <dbReference type="ARBA" id="ARBA00023128"/>
    </source>
</evidence>
<keyword evidence="8" id="KW-0597">Phosphoprotein</keyword>
<keyword evidence="12" id="KW-0255">Endonuclease</keyword>
<evidence type="ECO:0000256" key="23">
    <source>
        <dbReference type="ARBA" id="ARBA00047136"/>
    </source>
</evidence>
<dbReference type="PANTHER" id="PTHR12553:SF49">
    <property type="entry name" value="ZINC PHOSPHODIESTERASE ELAC PROTEIN 2"/>
    <property type="match status" value="1"/>
</dbReference>
<dbReference type="GO" id="GO:0046872">
    <property type="term" value="F:metal ion binding"/>
    <property type="evidence" value="ECO:0007669"/>
    <property type="project" value="UniProtKB-KW"/>
</dbReference>
<evidence type="ECO:0000256" key="4">
    <source>
        <dbReference type="ARBA" id="ARBA00004305"/>
    </source>
</evidence>
<keyword evidence="10" id="KW-0540">Nuclease</keyword>
<dbReference type="SUPFAM" id="SSF56281">
    <property type="entry name" value="Metallo-hydrolase/oxidoreductase"/>
    <property type="match status" value="2"/>
</dbReference>
<dbReference type="EMBL" id="JARPUR010000006">
    <property type="protein sequence ID" value="KAK4874327.1"/>
    <property type="molecule type" value="Genomic_DNA"/>
</dbReference>
<evidence type="ECO:0000256" key="9">
    <source>
        <dbReference type="ARBA" id="ARBA00022694"/>
    </source>
</evidence>
<evidence type="ECO:0000256" key="6">
    <source>
        <dbReference type="ARBA" id="ARBA00012477"/>
    </source>
</evidence>
<organism evidence="26 27">
    <name type="scientific">Aquatica leii</name>
    <dbReference type="NCBI Taxonomy" id="1421715"/>
    <lineage>
        <taxon>Eukaryota</taxon>
        <taxon>Metazoa</taxon>
        <taxon>Ecdysozoa</taxon>
        <taxon>Arthropoda</taxon>
        <taxon>Hexapoda</taxon>
        <taxon>Insecta</taxon>
        <taxon>Pterygota</taxon>
        <taxon>Neoptera</taxon>
        <taxon>Endopterygota</taxon>
        <taxon>Coleoptera</taxon>
        <taxon>Polyphaga</taxon>
        <taxon>Elateriformia</taxon>
        <taxon>Elateroidea</taxon>
        <taxon>Lampyridae</taxon>
        <taxon>Luciolinae</taxon>
        <taxon>Aquatica</taxon>
    </lineage>
</organism>
<keyword evidence="15" id="KW-0809">Transit peptide</keyword>
<evidence type="ECO:0000256" key="5">
    <source>
        <dbReference type="ARBA" id="ARBA00007823"/>
    </source>
</evidence>
<evidence type="ECO:0000256" key="7">
    <source>
        <dbReference type="ARBA" id="ARBA00013357"/>
    </source>
</evidence>
<evidence type="ECO:0000256" key="22">
    <source>
        <dbReference type="ARBA" id="ARBA00046098"/>
    </source>
</evidence>
<dbReference type="FunFam" id="3.60.15.10:FF:000014">
    <property type="entry name" value="Zinc phosphodiesterase ELAC protein 2"/>
    <property type="match status" value="1"/>
</dbReference>
<evidence type="ECO:0000256" key="10">
    <source>
        <dbReference type="ARBA" id="ARBA00022722"/>
    </source>
</evidence>
<protein>
    <recommendedName>
        <fullName evidence="7">Zinc phosphodiesterase ELAC protein 2</fullName>
        <ecNumber evidence="6">3.1.26.11</ecNumber>
    </recommendedName>
    <alternativeName>
        <fullName evidence="21">ElaC homolog protein 2</fullName>
    </alternativeName>
    <alternativeName>
        <fullName evidence="19">Ribonuclease Z 2</fullName>
    </alternativeName>
    <alternativeName>
        <fullName evidence="20">tRNA 3 endonuclease 2</fullName>
    </alternativeName>
    <alternativeName>
        <fullName evidence="18">tRNase Z 2</fullName>
    </alternativeName>
</protein>
<evidence type="ECO:0000256" key="3">
    <source>
        <dbReference type="ARBA" id="ARBA00004123"/>
    </source>
</evidence>
<evidence type="ECO:0000313" key="27">
    <source>
        <dbReference type="Proteomes" id="UP001353858"/>
    </source>
</evidence>
<evidence type="ECO:0000256" key="12">
    <source>
        <dbReference type="ARBA" id="ARBA00022759"/>
    </source>
</evidence>
<dbReference type="GO" id="GO:0005634">
    <property type="term" value="C:nucleus"/>
    <property type="evidence" value="ECO:0007669"/>
    <property type="project" value="UniProtKB-SubCell"/>
</dbReference>
<evidence type="ECO:0000256" key="19">
    <source>
        <dbReference type="ARBA" id="ARBA00030729"/>
    </source>
</evidence>
<dbReference type="SMART" id="SM00849">
    <property type="entry name" value="Lactamase_B"/>
    <property type="match status" value="1"/>
</dbReference>
<evidence type="ECO:0000256" key="18">
    <source>
        <dbReference type="ARBA" id="ARBA00030689"/>
    </source>
</evidence>
<feature type="compositionally biased region" description="Polar residues" evidence="24">
    <location>
        <begin position="884"/>
        <end position="893"/>
    </location>
</feature>
<dbReference type="InterPro" id="IPR027794">
    <property type="entry name" value="tRNase_Z_dom"/>
</dbReference>
<dbReference type="GO" id="GO:0042645">
    <property type="term" value="C:mitochondrial nucleoid"/>
    <property type="evidence" value="ECO:0007669"/>
    <property type="project" value="UniProtKB-ARBA"/>
</dbReference>
<comment type="function">
    <text evidence="22">Zinc phosphodiesterase, which displays mitochondrial tRNA 3'-processing endonuclease activity. Involved in tRNA maturation, by removing a 3'-trailer from precursor tRNA. Associates with mitochondrial DNA complexes at the nucleoids to initiate RNA processing and ribosome assembly.</text>
</comment>
<evidence type="ECO:0000256" key="20">
    <source>
        <dbReference type="ARBA" id="ARBA00032104"/>
    </source>
</evidence>
<dbReference type="InterPro" id="IPR036866">
    <property type="entry name" value="RibonucZ/Hydroxyglut_hydro"/>
</dbReference>
<name>A0AAN7PS28_9COLE</name>
<accession>A0AAN7PS28</accession>
<dbReference type="GO" id="GO:0042781">
    <property type="term" value="F:3'-tRNA processing endoribonuclease activity"/>
    <property type="evidence" value="ECO:0007669"/>
    <property type="project" value="UniProtKB-EC"/>
</dbReference>
<evidence type="ECO:0000256" key="21">
    <source>
        <dbReference type="ARBA" id="ARBA00032616"/>
    </source>
</evidence>
<keyword evidence="14" id="KW-0862">Zinc</keyword>
<evidence type="ECO:0000256" key="17">
    <source>
        <dbReference type="ARBA" id="ARBA00023242"/>
    </source>
</evidence>
<sequence length="915" mass="104732">MFKLLKCNDQFNFLVLYRWNPNRRINSNLKFLLETMPKVRKHIPDAQKQRKLIKEKFSKYVPGRITLQVLGTGAMGAPRSLYVFSDQSRYLFNCGEGTQRLAHEHKMKLAKLEHIFVTQSTWNNIGGLPGTALTIQDVGVPQITLHGPQGLDEIFTATRRFVILRDLNIEVVECNEKTMFEDNVMKVQYVPITKTNNVIKDNSEIVNKNIGKKNQTWYDSTLLKDVEDSIDYYAHEQSRRLFKSGLETTRLTQLTRSKDEAIVMCYVCKLQPRPGALSLDKCVKFGVPTGPLLGKLKMGETITLPSGSVIHSTDVCEPDDPGPVFLVVDCPSEEYLESFTSREEFKKHQQNADSDDLFAYLVVHFTPEHIMCHPEYKRWMSLFSPSTHHLNLNDSNTCMGSESVHRIQYKLNLLHNNFFPLLGDHGSKYKIEKLTNLTHKKSKMDEDTVSCTIPESISTTSNLSNELSKVNTFCNFHLRPKKGIDRSNELLIKPTKYVEETMFESGFVNELFKLRELLKQKKDMQIRVYPSFLFLGTGSCIPNKTRNTSGILYKLSENTNILLDCGEGTYGQLVRFYGTDKAKSVLVNLKAIFISHLHADHHIGLIGILQGRRKALNETNKSTAQKILLLAPKQIMTWLRFYDSYFENIAQEFELIPNDELLYDDETTYEETKTRLHYYLGMTDISTTHVRHCPNAFGIAFTSKDGHKICYSGDTMPSENLINLGNRCDLLIHEATMEDELEDEAVLKMHSTTSQAIEVGRNMNAKHILLTHFSQRYAKLPKFNDNFTDNVGIAFDNMQIRLDELPVLPLLYPALRVMFAEHYEELETKSLKRQLRLEKEESLENLSSTTSSKELKNEECSSNILRDVSVADNNETNETDSKPTENLSITPLSTTSCEVIDKTQSPELMQVDNRH</sequence>
<dbReference type="Gene3D" id="3.60.15.10">
    <property type="entry name" value="Ribonuclease Z/Hydroxyacylglutathione hydrolase-like"/>
    <property type="match status" value="2"/>
</dbReference>
<evidence type="ECO:0000256" key="2">
    <source>
        <dbReference type="ARBA" id="ARBA00001947"/>
    </source>
</evidence>
<feature type="region of interest" description="Disordered" evidence="24">
    <location>
        <begin position="870"/>
        <end position="893"/>
    </location>
</feature>
<dbReference type="Proteomes" id="UP001353858">
    <property type="component" value="Unassembled WGS sequence"/>
</dbReference>
<dbReference type="InterPro" id="IPR047151">
    <property type="entry name" value="RNZ2-like"/>
</dbReference>